<dbReference type="GO" id="GO:0044205">
    <property type="term" value="P:'de novo' UMP biosynthetic process"/>
    <property type="evidence" value="ECO:0007669"/>
    <property type="project" value="UniProtKB-UniRule"/>
</dbReference>
<evidence type="ECO:0000256" key="8">
    <source>
        <dbReference type="ARBA" id="ARBA00023002"/>
    </source>
</evidence>
<feature type="active site" description="Nucleophile" evidence="11">
    <location>
        <position position="194"/>
    </location>
</feature>
<protein>
    <recommendedName>
        <fullName evidence="11">Dihydroorotate dehydrogenase (quinone)</fullName>
        <ecNumber evidence="11">1.3.5.2</ecNumber>
    </recommendedName>
    <alternativeName>
        <fullName evidence="11">DHOdehase</fullName>
        <shortName evidence="11">DHOD</shortName>
        <shortName evidence="11">DHODase</shortName>
    </alternativeName>
    <alternativeName>
        <fullName evidence="11">Dihydroorotate oxidase</fullName>
    </alternativeName>
</protein>
<keyword evidence="7 11" id="KW-0665">Pyrimidine biosynthesis</keyword>
<feature type="binding site" evidence="11">
    <location>
        <position position="191"/>
    </location>
    <ligand>
        <name>FMN</name>
        <dbReference type="ChEBI" id="CHEBI:58210"/>
    </ligand>
</feature>
<keyword evidence="8 11" id="KW-0560">Oxidoreductase</keyword>
<comment type="caution">
    <text evidence="13">The sequence shown here is derived from an EMBL/GenBank/DDBJ whole genome shotgun (WGS) entry which is preliminary data.</text>
</comment>
<dbReference type="SUPFAM" id="SSF51395">
    <property type="entry name" value="FMN-linked oxidoreductases"/>
    <property type="match status" value="1"/>
</dbReference>
<dbReference type="InterPro" id="IPR005719">
    <property type="entry name" value="Dihydroorotate_DH_2"/>
</dbReference>
<dbReference type="NCBIfam" id="NF003646">
    <property type="entry name" value="PRK05286.1-4"/>
    <property type="match status" value="1"/>
</dbReference>
<gene>
    <name evidence="11 13" type="primary">pyrD</name>
    <name evidence="13" type="ORF">Tsedi_00219</name>
</gene>
<feature type="binding site" evidence="11">
    <location>
        <position position="316"/>
    </location>
    <ligand>
        <name>FMN</name>
        <dbReference type="ChEBI" id="CHEBI:58210"/>
    </ligand>
</feature>
<evidence type="ECO:0000313" key="14">
    <source>
        <dbReference type="Proteomes" id="UP000320225"/>
    </source>
</evidence>
<dbReference type="InterPro" id="IPR001295">
    <property type="entry name" value="Dihydroorotate_DH_CS"/>
</dbReference>
<sequence length="361" mass="38482">MGVGECDNYPMSWIPYAAARAVLFRLDPEQAHELTLRWLERVQHTPLMRCLADARVDDPVQLAGLRLPNRVGLAAGLDKNARCIDAWAALGFGFVEVGTVTPRPQPGNPRPRLFRLPQAQALINRFGFNNDGLEAFVEHVRASRVRREGAPSLVLGLNIGKNAATPIERAVDDYLLGLRGVYAHADYVTVNISSPNTANLRQLQSDAALEGLLAALMQERARLEDAHGARKPLFVKIAPDLDEAQLGAIAEALRRHGVDGVIATNTTLAREAVRGLPHAEEAGGLSGAPLATASNRVIAALRARLGPGYPIIGVGGILSGADAAAKLRAGADAVQLYTGLIYRGPALVSEVAQALRAARPT</sequence>
<dbReference type="HAMAP" id="MF_00225">
    <property type="entry name" value="DHO_dh_type2"/>
    <property type="match status" value="1"/>
</dbReference>
<evidence type="ECO:0000259" key="12">
    <source>
        <dbReference type="Pfam" id="PF01180"/>
    </source>
</evidence>
<comment type="similarity">
    <text evidence="4 11">Belongs to the dihydroorotate dehydrogenase family. Type 2 subfamily.</text>
</comment>
<dbReference type="InterPro" id="IPR013785">
    <property type="entry name" value="Aldolase_TIM"/>
</dbReference>
<feature type="binding site" evidence="11">
    <location>
        <position position="236"/>
    </location>
    <ligand>
        <name>FMN</name>
        <dbReference type="ChEBI" id="CHEBI:58210"/>
    </ligand>
</feature>
<dbReference type="GO" id="GO:0005886">
    <property type="term" value="C:plasma membrane"/>
    <property type="evidence" value="ECO:0007669"/>
    <property type="project" value="UniProtKB-SubCell"/>
</dbReference>
<name>A0A554WUX9_9BURK</name>
<keyword evidence="9 11" id="KW-0472">Membrane</keyword>
<evidence type="ECO:0000256" key="7">
    <source>
        <dbReference type="ARBA" id="ARBA00022975"/>
    </source>
</evidence>
<evidence type="ECO:0000313" key="13">
    <source>
        <dbReference type="EMBL" id="TSE27384.1"/>
    </source>
</evidence>
<feature type="binding site" evidence="11">
    <location>
        <position position="79"/>
    </location>
    <ligand>
        <name>substrate</name>
    </ligand>
</feature>
<dbReference type="PROSITE" id="PS00911">
    <property type="entry name" value="DHODEHASE_1"/>
    <property type="match status" value="1"/>
</dbReference>
<evidence type="ECO:0000256" key="1">
    <source>
        <dbReference type="ARBA" id="ARBA00003125"/>
    </source>
</evidence>
<proteinExistence type="inferred from homology"/>
<feature type="binding site" evidence="11">
    <location>
        <position position="196"/>
    </location>
    <ligand>
        <name>substrate</name>
    </ligand>
</feature>
<keyword evidence="14" id="KW-1185">Reference proteome</keyword>
<dbReference type="GO" id="GO:0005737">
    <property type="term" value="C:cytoplasm"/>
    <property type="evidence" value="ECO:0007669"/>
    <property type="project" value="InterPro"/>
</dbReference>
<dbReference type="PANTHER" id="PTHR48109">
    <property type="entry name" value="DIHYDROOROTATE DEHYDROGENASE (QUINONE), MITOCHONDRIAL-RELATED"/>
    <property type="match status" value="1"/>
</dbReference>
<evidence type="ECO:0000256" key="10">
    <source>
        <dbReference type="ARBA" id="ARBA00048639"/>
    </source>
</evidence>
<dbReference type="Proteomes" id="UP000320225">
    <property type="component" value="Unassembled WGS sequence"/>
</dbReference>
<comment type="function">
    <text evidence="1 11">Catalyzes the conversion of dihydroorotate to orotate with quinone as electron acceptor.</text>
</comment>
<dbReference type="GO" id="GO:0006207">
    <property type="term" value="P:'de novo' pyrimidine nucleobase biosynthetic process"/>
    <property type="evidence" value="ECO:0007669"/>
    <property type="project" value="UniProtKB-UniRule"/>
</dbReference>
<keyword evidence="11" id="KW-1003">Cell membrane</keyword>
<keyword evidence="6 11" id="KW-0288">FMN</keyword>
<comment type="subunit">
    <text evidence="11">Monomer.</text>
</comment>
<comment type="pathway">
    <text evidence="3 11">Pyrimidine metabolism; UMP biosynthesis via de novo pathway; orotate from (S)-dihydroorotate (quinone route): step 1/1.</text>
</comment>
<reference evidence="13 14" key="1">
    <citation type="submission" date="2019-07" db="EMBL/GenBank/DDBJ databases">
        <title>Tepidimonas sediminis YIM 72259 draft genome.</title>
        <authorList>
            <person name="Da Costa M.S."/>
            <person name="Froufe H.J.C."/>
            <person name="Egas C."/>
            <person name="Albuquerque L."/>
        </authorList>
    </citation>
    <scope>NUCLEOTIDE SEQUENCE [LARGE SCALE GENOMIC DNA]</scope>
    <source>
        <strain evidence="13 14">YIM 72259</strain>
    </source>
</reference>
<organism evidence="13 14">
    <name type="scientific">Tepidimonas sediminis</name>
    <dbReference type="NCBI Taxonomy" id="2588941"/>
    <lineage>
        <taxon>Bacteria</taxon>
        <taxon>Pseudomonadati</taxon>
        <taxon>Pseudomonadota</taxon>
        <taxon>Betaproteobacteria</taxon>
        <taxon>Burkholderiales</taxon>
        <taxon>Tepidimonas</taxon>
    </lineage>
</organism>
<dbReference type="GO" id="GO:0106430">
    <property type="term" value="F:dihydroorotate dehydrogenase (quinone) activity"/>
    <property type="evidence" value="ECO:0007669"/>
    <property type="project" value="UniProtKB-EC"/>
</dbReference>
<dbReference type="AlphaFoldDB" id="A0A554WUX9"/>
<feature type="binding site" evidence="11">
    <location>
        <position position="287"/>
    </location>
    <ligand>
        <name>FMN</name>
        <dbReference type="ChEBI" id="CHEBI:58210"/>
    </ligand>
</feature>
<dbReference type="EMBL" id="VJND01000001">
    <property type="protein sequence ID" value="TSE27384.1"/>
    <property type="molecule type" value="Genomic_DNA"/>
</dbReference>
<comment type="subcellular location">
    <subcellularLocation>
        <location evidence="11">Cell membrane</location>
        <topology evidence="11">Peripheral membrane protein</topology>
    </subcellularLocation>
    <subcellularLocation>
        <location evidence="2">Membrane</location>
    </subcellularLocation>
</comment>
<dbReference type="InterPro" id="IPR050074">
    <property type="entry name" value="DHO_dehydrogenase"/>
</dbReference>
<dbReference type="NCBIfam" id="NF003645">
    <property type="entry name" value="PRK05286.1-2"/>
    <property type="match status" value="1"/>
</dbReference>
<feature type="domain" description="Dihydroorotate dehydrogenase catalytic" evidence="12">
    <location>
        <begin position="60"/>
        <end position="356"/>
    </location>
</feature>
<dbReference type="UniPathway" id="UPA00070">
    <property type="reaction ID" value="UER00946"/>
</dbReference>
<dbReference type="Pfam" id="PF01180">
    <property type="entry name" value="DHO_dh"/>
    <property type="match status" value="1"/>
</dbReference>
<evidence type="ECO:0000256" key="6">
    <source>
        <dbReference type="ARBA" id="ARBA00022643"/>
    </source>
</evidence>
<comment type="cofactor">
    <cofactor evidence="11">
        <name>FMN</name>
        <dbReference type="ChEBI" id="CHEBI:58210"/>
    </cofactor>
    <text evidence="11">Binds 1 FMN per subunit.</text>
</comment>
<dbReference type="CDD" id="cd04738">
    <property type="entry name" value="DHOD_2_like"/>
    <property type="match status" value="1"/>
</dbReference>
<evidence type="ECO:0000256" key="11">
    <source>
        <dbReference type="HAMAP-Rule" id="MF_00225"/>
    </source>
</evidence>
<comment type="catalytic activity">
    <reaction evidence="10 11">
        <text>(S)-dihydroorotate + a quinone = orotate + a quinol</text>
        <dbReference type="Rhea" id="RHEA:30187"/>
        <dbReference type="ChEBI" id="CHEBI:24646"/>
        <dbReference type="ChEBI" id="CHEBI:30839"/>
        <dbReference type="ChEBI" id="CHEBI:30864"/>
        <dbReference type="ChEBI" id="CHEBI:132124"/>
        <dbReference type="EC" id="1.3.5.2"/>
    </reaction>
</comment>
<feature type="binding site" evidence="11">
    <location>
        <begin position="337"/>
        <end position="338"/>
    </location>
    <ligand>
        <name>FMN</name>
        <dbReference type="ChEBI" id="CHEBI:58210"/>
    </ligand>
</feature>
<dbReference type="Gene3D" id="3.20.20.70">
    <property type="entry name" value="Aldolase class I"/>
    <property type="match status" value="1"/>
</dbReference>
<evidence type="ECO:0000256" key="9">
    <source>
        <dbReference type="ARBA" id="ARBA00023136"/>
    </source>
</evidence>
<feature type="binding site" evidence="11">
    <location>
        <position position="191"/>
    </location>
    <ligand>
        <name>substrate</name>
    </ligand>
</feature>
<dbReference type="PROSITE" id="PS00912">
    <property type="entry name" value="DHODEHASE_2"/>
    <property type="match status" value="1"/>
</dbReference>
<feature type="binding site" evidence="11">
    <location>
        <begin position="75"/>
        <end position="79"/>
    </location>
    <ligand>
        <name>FMN</name>
        <dbReference type="ChEBI" id="CHEBI:58210"/>
    </ligand>
</feature>
<accession>A0A554WUX9</accession>
<dbReference type="NCBIfam" id="NF003652">
    <property type="entry name" value="PRK05286.2-5"/>
    <property type="match status" value="1"/>
</dbReference>
<feature type="binding site" evidence="11">
    <location>
        <begin position="124"/>
        <end position="128"/>
    </location>
    <ligand>
        <name>substrate</name>
    </ligand>
</feature>
<dbReference type="PANTHER" id="PTHR48109:SF4">
    <property type="entry name" value="DIHYDROOROTATE DEHYDROGENASE (QUINONE), MITOCHONDRIAL"/>
    <property type="match status" value="1"/>
</dbReference>
<dbReference type="EC" id="1.3.5.2" evidence="11"/>
<feature type="binding site" evidence="11">
    <location>
        <position position="99"/>
    </location>
    <ligand>
        <name>FMN</name>
        <dbReference type="ChEBI" id="CHEBI:58210"/>
    </ligand>
</feature>
<evidence type="ECO:0000256" key="2">
    <source>
        <dbReference type="ARBA" id="ARBA00004370"/>
    </source>
</evidence>
<evidence type="ECO:0000256" key="4">
    <source>
        <dbReference type="ARBA" id="ARBA00005359"/>
    </source>
</evidence>
<feature type="binding site" evidence="11">
    <location>
        <position position="264"/>
    </location>
    <ligand>
        <name>FMN</name>
        <dbReference type="ChEBI" id="CHEBI:58210"/>
    </ligand>
</feature>
<dbReference type="InterPro" id="IPR005720">
    <property type="entry name" value="Dihydroorotate_DH_cat"/>
</dbReference>
<evidence type="ECO:0000256" key="5">
    <source>
        <dbReference type="ARBA" id="ARBA00022630"/>
    </source>
</evidence>
<feature type="binding site" evidence="11">
    <location>
        <position position="158"/>
    </location>
    <ligand>
        <name>FMN</name>
        <dbReference type="ChEBI" id="CHEBI:58210"/>
    </ligand>
</feature>
<keyword evidence="5 11" id="KW-0285">Flavoprotein</keyword>
<dbReference type="NCBIfam" id="NF003644">
    <property type="entry name" value="PRK05286.1-1"/>
    <property type="match status" value="1"/>
</dbReference>
<feature type="binding site" evidence="11">
    <location>
        <begin position="265"/>
        <end position="266"/>
    </location>
    <ligand>
        <name>substrate</name>
    </ligand>
</feature>
<evidence type="ECO:0000256" key="3">
    <source>
        <dbReference type="ARBA" id="ARBA00005161"/>
    </source>
</evidence>
<dbReference type="NCBIfam" id="TIGR01036">
    <property type="entry name" value="pyrD_sub2"/>
    <property type="match status" value="1"/>
</dbReference>